<evidence type="ECO:0000313" key="2">
    <source>
        <dbReference type="EMBL" id="MFD2416172.1"/>
    </source>
</evidence>
<dbReference type="EC" id="1.14.-.-" evidence="2"/>
<dbReference type="Gene3D" id="3.30.70.100">
    <property type="match status" value="1"/>
</dbReference>
<reference evidence="3" key="1">
    <citation type="journal article" date="2019" name="Int. J. Syst. Evol. Microbiol.">
        <title>The Global Catalogue of Microorganisms (GCM) 10K type strain sequencing project: providing services to taxonomists for standard genome sequencing and annotation.</title>
        <authorList>
            <consortium name="The Broad Institute Genomics Platform"/>
            <consortium name="The Broad Institute Genome Sequencing Center for Infectious Disease"/>
            <person name="Wu L."/>
            <person name="Ma J."/>
        </authorList>
    </citation>
    <scope>NUCLEOTIDE SEQUENCE [LARGE SCALE GENOMIC DNA]</scope>
    <source>
        <strain evidence="3">CGMCC 4.7645</strain>
    </source>
</reference>
<comment type="caution">
    <text evidence="2">The sequence shown here is derived from an EMBL/GenBank/DDBJ whole genome shotgun (WGS) entry which is preliminary data.</text>
</comment>
<keyword evidence="2" id="KW-0503">Monooxygenase</keyword>
<gene>
    <name evidence="2" type="ORF">ACFSXZ_07515</name>
</gene>
<evidence type="ECO:0000313" key="3">
    <source>
        <dbReference type="Proteomes" id="UP001597417"/>
    </source>
</evidence>
<dbReference type="InterPro" id="IPR011008">
    <property type="entry name" value="Dimeric_a/b-barrel"/>
</dbReference>
<dbReference type="SUPFAM" id="SSF54909">
    <property type="entry name" value="Dimeric alpha+beta barrel"/>
    <property type="match status" value="1"/>
</dbReference>
<keyword evidence="2" id="KW-0560">Oxidoreductase</keyword>
<sequence length="96" mass="10684">MFARVQTFHHPAEKLDELTTLAREQVAATPRPPGLRGFYSLIDRDNGKALLISFWETKEDLRRLEATNASARAHVKAEAGIESPVAEIFEVALQAP</sequence>
<evidence type="ECO:0000259" key="1">
    <source>
        <dbReference type="Pfam" id="PF03992"/>
    </source>
</evidence>
<organism evidence="2 3">
    <name type="scientific">Amycolatopsis pigmentata</name>
    <dbReference type="NCBI Taxonomy" id="450801"/>
    <lineage>
        <taxon>Bacteria</taxon>
        <taxon>Bacillati</taxon>
        <taxon>Actinomycetota</taxon>
        <taxon>Actinomycetes</taxon>
        <taxon>Pseudonocardiales</taxon>
        <taxon>Pseudonocardiaceae</taxon>
        <taxon>Amycolatopsis</taxon>
    </lineage>
</organism>
<proteinExistence type="predicted"/>
<feature type="domain" description="ABM" evidence="1">
    <location>
        <begin position="1"/>
        <end position="74"/>
    </location>
</feature>
<dbReference type="GO" id="GO:0004497">
    <property type="term" value="F:monooxygenase activity"/>
    <property type="evidence" value="ECO:0007669"/>
    <property type="project" value="UniProtKB-KW"/>
</dbReference>
<dbReference type="InterPro" id="IPR007138">
    <property type="entry name" value="ABM_dom"/>
</dbReference>
<keyword evidence="3" id="KW-1185">Reference proteome</keyword>
<accession>A0ABW5FP74</accession>
<name>A0ABW5FP74_9PSEU</name>
<dbReference type="Pfam" id="PF03992">
    <property type="entry name" value="ABM"/>
    <property type="match status" value="1"/>
</dbReference>
<dbReference type="Proteomes" id="UP001597417">
    <property type="component" value="Unassembled WGS sequence"/>
</dbReference>
<dbReference type="RefSeq" id="WP_378262641.1">
    <property type="nucleotide sequence ID" value="NZ_JBHUKR010000004.1"/>
</dbReference>
<dbReference type="EMBL" id="JBHUKR010000004">
    <property type="protein sequence ID" value="MFD2416172.1"/>
    <property type="molecule type" value="Genomic_DNA"/>
</dbReference>
<protein>
    <submittedName>
        <fullName evidence="2">Antibiotic biosynthesis monooxygenase family protein</fullName>
        <ecNumber evidence="2">1.14.-.-</ecNumber>
    </submittedName>
</protein>